<evidence type="ECO:0000313" key="3">
    <source>
        <dbReference type="EnsemblProtists" id="EKX33637"/>
    </source>
</evidence>
<dbReference type="HOGENOM" id="CLU_1450244_0_0_1"/>
<accession>L1IC09</accession>
<gene>
    <name evidence="2" type="ORF">GUITHDRAFT_120163</name>
</gene>
<reference evidence="2 4" key="1">
    <citation type="journal article" date="2012" name="Nature">
        <title>Algal genomes reveal evolutionary mosaicism and the fate of nucleomorphs.</title>
        <authorList>
            <consortium name="DOE Joint Genome Institute"/>
            <person name="Curtis B.A."/>
            <person name="Tanifuji G."/>
            <person name="Burki F."/>
            <person name="Gruber A."/>
            <person name="Irimia M."/>
            <person name="Maruyama S."/>
            <person name="Arias M.C."/>
            <person name="Ball S.G."/>
            <person name="Gile G.H."/>
            <person name="Hirakawa Y."/>
            <person name="Hopkins J.F."/>
            <person name="Kuo A."/>
            <person name="Rensing S.A."/>
            <person name="Schmutz J."/>
            <person name="Symeonidi A."/>
            <person name="Elias M."/>
            <person name="Eveleigh R.J."/>
            <person name="Herman E.K."/>
            <person name="Klute M.J."/>
            <person name="Nakayama T."/>
            <person name="Obornik M."/>
            <person name="Reyes-Prieto A."/>
            <person name="Armbrust E.V."/>
            <person name="Aves S.J."/>
            <person name="Beiko R.G."/>
            <person name="Coutinho P."/>
            <person name="Dacks J.B."/>
            <person name="Durnford D.G."/>
            <person name="Fast N.M."/>
            <person name="Green B.R."/>
            <person name="Grisdale C.J."/>
            <person name="Hempel F."/>
            <person name="Henrissat B."/>
            <person name="Hoppner M.P."/>
            <person name="Ishida K."/>
            <person name="Kim E."/>
            <person name="Koreny L."/>
            <person name="Kroth P.G."/>
            <person name="Liu Y."/>
            <person name="Malik S.B."/>
            <person name="Maier U.G."/>
            <person name="McRose D."/>
            <person name="Mock T."/>
            <person name="Neilson J.A."/>
            <person name="Onodera N.T."/>
            <person name="Poole A.M."/>
            <person name="Pritham E.J."/>
            <person name="Richards T.A."/>
            <person name="Rocap G."/>
            <person name="Roy S.W."/>
            <person name="Sarai C."/>
            <person name="Schaack S."/>
            <person name="Shirato S."/>
            <person name="Slamovits C.H."/>
            <person name="Spencer D.F."/>
            <person name="Suzuki S."/>
            <person name="Worden A.Z."/>
            <person name="Zauner S."/>
            <person name="Barry K."/>
            <person name="Bell C."/>
            <person name="Bharti A.K."/>
            <person name="Crow J.A."/>
            <person name="Grimwood J."/>
            <person name="Kramer R."/>
            <person name="Lindquist E."/>
            <person name="Lucas S."/>
            <person name="Salamov A."/>
            <person name="McFadden G.I."/>
            <person name="Lane C.E."/>
            <person name="Keeling P.J."/>
            <person name="Gray M.W."/>
            <person name="Grigoriev I.V."/>
            <person name="Archibald J.M."/>
        </authorList>
    </citation>
    <scope>NUCLEOTIDE SEQUENCE</scope>
    <source>
        <strain evidence="2 4">CCMP2712</strain>
    </source>
</reference>
<protein>
    <submittedName>
        <fullName evidence="2 3">Uncharacterized protein</fullName>
    </submittedName>
</protein>
<dbReference type="EMBL" id="JH993134">
    <property type="protein sequence ID" value="EKX33637.1"/>
    <property type="molecule type" value="Genomic_DNA"/>
</dbReference>
<keyword evidence="1" id="KW-0175">Coiled coil</keyword>
<dbReference type="RefSeq" id="XP_005820617.1">
    <property type="nucleotide sequence ID" value="XM_005820560.1"/>
</dbReference>
<reference evidence="3" key="3">
    <citation type="submission" date="2016-03" db="UniProtKB">
        <authorList>
            <consortium name="EnsemblProtists"/>
        </authorList>
    </citation>
    <scope>IDENTIFICATION</scope>
</reference>
<dbReference type="AlphaFoldDB" id="L1IC09"/>
<sequence length="187" mass="22173">MPHSFWLPKSDGDVLLQRPTLYNLDDVLKKHIDPSSKNIKRLDEFLVDFTVQIIETEKSDDFVYEMHDNDVLYVSARVIWDALFRLLNESDVTFINKQVEKDVQDAEKIKENDGWIHFLMIYGHKSQEKYLPQVSQSCEFRHKLAMYKLNEEAAELENEKKRLEIEVLRKQLGRPSKRGRESDDDDE</sequence>
<proteinExistence type="predicted"/>
<dbReference type="Proteomes" id="UP000011087">
    <property type="component" value="Unassembled WGS sequence"/>
</dbReference>
<name>L1IC09_GUITC</name>
<evidence type="ECO:0000313" key="2">
    <source>
        <dbReference type="EMBL" id="EKX33637.1"/>
    </source>
</evidence>
<dbReference type="KEGG" id="gtt:GUITHDRAFT_120163"/>
<organism evidence="2">
    <name type="scientific">Guillardia theta (strain CCMP2712)</name>
    <name type="common">Cryptophyte</name>
    <dbReference type="NCBI Taxonomy" id="905079"/>
    <lineage>
        <taxon>Eukaryota</taxon>
        <taxon>Cryptophyceae</taxon>
        <taxon>Pyrenomonadales</taxon>
        <taxon>Geminigeraceae</taxon>
        <taxon>Guillardia</taxon>
    </lineage>
</organism>
<feature type="coiled-coil region" evidence="1">
    <location>
        <begin position="146"/>
        <end position="173"/>
    </location>
</feature>
<dbReference type="PaxDb" id="55529-EKX33637"/>
<reference evidence="4" key="2">
    <citation type="submission" date="2012-11" db="EMBL/GenBank/DDBJ databases">
        <authorList>
            <person name="Kuo A."/>
            <person name="Curtis B.A."/>
            <person name="Tanifuji G."/>
            <person name="Burki F."/>
            <person name="Gruber A."/>
            <person name="Irimia M."/>
            <person name="Maruyama S."/>
            <person name="Arias M.C."/>
            <person name="Ball S.G."/>
            <person name="Gile G.H."/>
            <person name="Hirakawa Y."/>
            <person name="Hopkins J.F."/>
            <person name="Rensing S.A."/>
            <person name="Schmutz J."/>
            <person name="Symeonidi A."/>
            <person name="Elias M."/>
            <person name="Eveleigh R.J."/>
            <person name="Herman E.K."/>
            <person name="Klute M.J."/>
            <person name="Nakayama T."/>
            <person name="Obornik M."/>
            <person name="Reyes-Prieto A."/>
            <person name="Armbrust E.V."/>
            <person name="Aves S.J."/>
            <person name="Beiko R.G."/>
            <person name="Coutinho P."/>
            <person name="Dacks J.B."/>
            <person name="Durnford D.G."/>
            <person name="Fast N.M."/>
            <person name="Green B.R."/>
            <person name="Grisdale C."/>
            <person name="Hempe F."/>
            <person name="Henrissat B."/>
            <person name="Hoppner M.P."/>
            <person name="Ishida K.-I."/>
            <person name="Kim E."/>
            <person name="Koreny L."/>
            <person name="Kroth P.G."/>
            <person name="Liu Y."/>
            <person name="Malik S.-B."/>
            <person name="Maier U.G."/>
            <person name="McRose D."/>
            <person name="Mock T."/>
            <person name="Neilson J.A."/>
            <person name="Onodera N.T."/>
            <person name="Poole A.M."/>
            <person name="Pritham E.J."/>
            <person name="Richards T.A."/>
            <person name="Rocap G."/>
            <person name="Roy S.W."/>
            <person name="Sarai C."/>
            <person name="Schaack S."/>
            <person name="Shirato S."/>
            <person name="Slamovits C.H."/>
            <person name="Spencer D.F."/>
            <person name="Suzuki S."/>
            <person name="Worden A.Z."/>
            <person name="Zauner S."/>
            <person name="Barry K."/>
            <person name="Bell C."/>
            <person name="Bharti A.K."/>
            <person name="Crow J.A."/>
            <person name="Grimwood J."/>
            <person name="Kramer R."/>
            <person name="Lindquist E."/>
            <person name="Lucas S."/>
            <person name="Salamov A."/>
            <person name="McFadden G.I."/>
            <person name="Lane C.E."/>
            <person name="Keeling P.J."/>
            <person name="Gray M.W."/>
            <person name="Grigoriev I.V."/>
            <person name="Archibald J.M."/>
        </authorList>
    </citation>
    <scope>NUCLEOTIDE SEQUENCE</scope>
    <source>
        <strain evidence="4">CCMP2712</strain>
    </source>
</reference>
<evidence type="ECO:0000256" key="1">
    <source>
        <dbReference type="SAM" id="Coils"/>
    </source>
</evidence>
<evidence type="ECO:0000313" key="4">
    <source>
        <dbReference type="Proteomes" id="UP000011087"/>
    </source>
</evidence>
<dbReference type="EnsemblProtists" id="EKX33637">
    <property type="protein sequence ID" value="EKX33637"/>
    <property type="gene ID" value="GUITHDRAFT_120163"/>
</dbReference>
<keyword evidence="4" id="KW-1185">Reference proteome</keyword>
<dbReference type="GeneID" id="17290386"/>